<dbReference type="SUPFAM" id="SSF53850">
    <property type="entry name" value="Periplasmic binding protein-like II"/>
    <property type="match status" value="1"/>
</dbReference>
<protein>
    <submittedName>
        <fullName evidence="3">Glycine/betaine ABC transporter substrate-binding protein</fullName>
    </submittedName>
</protein>
<sequence length="322" mass="34373">MKTRLLAAAAAAALASPAAAQDGCGEVSITEMNWASAQIVTAVSKFIMEQGYGCTVSTVPSATVPAVTSLAENAEPDIVTELWLNSTGEVYARLEEEGKVEPVADILAPGGVEGWWIPSYLAEAHPELTTIEGVMANPELVGGRFNNCPDGWGCRIVNDNLIPALGLEEAGLEVFNHGSAETLFSSLAAAYEDGEPWFGYMYGPTSVLGKYDMVKVELGPIDEEIHAANQNQDNPDPGVSDFPPAPVLTVVTSEFRDTSPEIVDLMSNVSFDVDVMNGLLAWKEENNASNEEAAAYFIQSSRDIWGAWVNEDARANLAGLLE</sequence>
<gene>
    <name evidence="3" type="ORF">DRV84_03365</name>
</gene>
<proteinExistence type="predicted"/>
<keyword evidence="1" id="KW-0732">Signal</keyword>
<dbReference type="GO" id="GO:0043190">
    <property type="term" value="C:ATP-binding cassette (ABC) transporter complex"/>
    <property type="evidence" value="ECO:0007669"/>
    <property type="project" value="InterPro"/>
</dbReference>
<evidence type="ECO:0000313" key="4">
    <source>
        <dbReference type="Proteomes" id="UP000257131"/>
    </source>
</evidence>
<name>A0A3D9BYP1_9RHOB</name>
<dbReference type="Gene3D" id="3.10.105.10">
    <property type="entry name" value="Dipeptide-binding Protein, Domain 3"/>
    <property type="match status" value="1"/>
</dbReference>
<comment type="caution">
    <text evidence="3">The sequence shown here is derived from an EMBL/GenBank/DDBJ whole genome shotgun (WGS) entry which is preliminary data.</text>
</comment>
<keyword evidence="4" id="KW-1185">Reference proteome</keyword>
<reference evidence="3 4" key="1">
    <citation type="journal article" date="2017" name="Int. J. Syst. Evol. Microbiol.">
        <title>Rhodosalinus sediminis gen. nov., sp. nov., isolated from marine saltern.</title>
        <authorList>
            <person name="Guo L.Y."/>
            <person name="Ling S.K."/>
            <person name="Li C.M."/>
            <person name="Chen G.J."/>
            <person name="Du Z.J."/>
        </authorList>
    </citation>
    <scope>NUCLEOTIDE SEQUENCE [LARGE SCALE GENOMIC DNA]</scope>
    <source>
        <strain evidence="3 4">WDN1C137</strain>
    </source>
</reference>
<dbReference type="Gene3D" id="3.40.190.100">
    <property type="entry name" value="Glycine betaine-binding periplasmic protein, domain 2"/>
    <property type="match status" value="1"/>
</dbReference>
<feature type="signal peptide" evidence="1">
    <location>
        <begin position="1"/>
        <end position="20"/>
    </location>
</feature>
<evidence type="ECO:0000313" key="3">
    <source>
        <dbReference type="EMBL" id="REC58609.1"/>
    </source>
</evidence>
<dbReference type="InterPro" id="IPR007210">
    <property type="entry name" value="ABC_Gly_betaine_transp_sub-bd"/>
</dbReference>
<evidence type="ECO:0000259" key="2">
    <source>
        <dbReference type="Pfam" id="PF04069"/>
    </source>
</evidence>
<organism evidence="3 4">
    <name type="scientific">Rhodosalinus sediminis</name>
    <dbReference type="NCBI Taxonomy" id="1940533"/>
    <lineage>
        <taxon>Bacteria</taxon>
        <taxon>Pseudomonadati</taxon>
        <taxon>Pseudomonadota</taxon>
        <taxon>Alphaproteobacteria</taxon>
        <taxon>Rhodobacterales</taxon>
        <taxon>Paracoccaceae</taxon>
        <taxon>Rhodosalinus</taxon>
    </lineage>
</organism>
<feature type="chain" id="PRO_5017768787" evidence="1">
    <location>
        <begin position="21"/>
        <end position="322"/>
    </location>
</feature>
<dbReference type="CDD" id="cd13641">
    <property type="entry name" value="PBP2_HisX_like"/>
    <property type="match status" value="1"/>
</dbReference>
<dbReference type="RefSeq" id="WP_115978439.1">
    <property type="nucleotide sequence ID" value="NZ_QOHR01000002.1"/>
</dbReference>
<dbReference type="Gene3D" id="3.40.190.10">
    <property type="entry name" value="Periplasmic binding protein-like II"/>
    <property type="match status" value="1"/>
</dbReference>
<feature type="domain" description="ABC-type glycine betaine transport system substrate-binding" evidence="2">
    <location>
        <begin position="26"/>
        <end position="299"/>
    </location>
</feature>
<dbReference type="AlphaFoldDB" id="A0A3D9BYP1"/>
<evidence type="ECO:0000256" key="1">
    <source>
        <dbReference type="SAM" id="SignalP"/>
    </source>
</evidence>
<dbReference type="EMBL" id="QOHR01000002">
    <property type="protein sequence ID" value="REC58609.1"/>
    <property type="molecule type" value="Genomic_DNA"/>
</dbReference>
<dbReference type="OrthoDB" id="9786266at2"/>
<dbReference type="GO" id="GO:0022857">
    <property type="term" value="F:transmembrane transporter activity"/>
    <property type="evidence" value="ECO:0007669"/>
    <property type="project" value="InterPro"/>
</dbReference>
<dbReference type="Proteomes" id="UP000257131">
    <property type="component" value="Unassembled WGS sequence"/>
</dbReference>
<accession>A0A3D9BYP1</accession>
<dbReference type="Pfam" id="PF04069">
    <property type="entry name" value="OpuAC"/>
    <property type="match status" value="1"/>
</dbReference>